<keyword evidence="4 5" id="KW-0472">Membrane</keyword>
<feature type="transmembrane region" description="Helical" evidence="5">
    <location>
        <begin position="211"/>
        <end position="231"/>
    </location>
</feature>
<feature type="transmembrane region" description="Helical" evidence="5">
    <location>
        <begin position="178"/>
        <end position="199"/>
    </location>
</feature>
<feature type="transmembrane region" description="Helical" evidence="5">
    <location>
        <begin position="298"/>
        <end position="324"/>
    </location>
</feature>
<evidence type="ECO:0000256" key="5">
    <source>
        <dbReference type="SAM" id="Phobius"/>
    </source>
</evidence>
<keyword evidence="3 5" id="KW-1133">Transmembrane helix</keyword>
<feature type="domain" description="Amino acid permease/ SLC12A" evidence="6">
    <location>
        <begin position="28"/>
        <end position="432"/>
    </location>
</feature>
<protein>
    <submittedName>
        <fullName evidence="7">APC family permease</fullName>
    </submittedName>
</protein>
<feature type="transmembrane region" description="Helical" evidence="5">
    <location>
        <begin position="345"/>
        <end position="367"/>
    </location>
</feature>
<evidence type="ECO:0000256" key="3">
    <source>
        <dbReference type="ARBA" id="ARBA00022989"/>
    </source>
</evidence>
<feature type="transmembrane region" description="Helical" evidence="5">
    <location>
        <begin position="436"/>
        <end position="455"/>
    </location>
</feature>
<gene>
    <name evidence="7" type="ORF">M8330_12270</name>
</gene>
<feature type="transmembrane region" description="Helical" evidence="5">
    <location>
        <begin position="373"/>
        <end position="401"/>
    </location>
</feature>
<sequence>MPAPSPSPLLRRSPVSGLARRTMAFPEVLAQSVAAVAPSAVMVTVPAVVHPVAGAWSALVFALVAVLMTGVGAAVNVFAGRMVGVSGLYGFTVRGLGPGPGVVAGAAMAIGYGGAACVGVLGAGQFGLAALDDGARLLGSPPGPLGDPGPGLSAVAAVLAAVGVVVLLVRGVRASARAVLVTETVAITVVLVVLVVVAASDLSISAGLTTALAPGQWGVALLLATMAFVGFESSTTLASESRQPMVTVPRAVRWTPLVAASLYVVASLLFGADLAAGGTSDRLAWSLAGGDGAPALELLLNLGITASWVACALGSVTALARIVFTMAREGLLPPVLGRVSAASGTPSAAIVLVGAHLAVVPAVLLLVGFSVPALFVLVMTMSAFGYLLGYVLVCLAAPALLGRLEERTQLGAVVPRVVAGVLVVIVLWGAATGGAWAVGGFVAYGLVVGAALALWRRRARRRGLALGLYDEPTRADVLRPDAPGAHRSPGTRP</sequence>
<accession>A0A9X2IEQ4</accession>
<dbReference type="RefSeq" id="WP_250827550.1">
    <property type="nucleotide sequence ID" value="NZ_JAMOIL010000013.1"/>
</dbReference>
<dbReference type="PIRSF" id="PIRSF006060">
    <property type="entry name" value="AA_transporter"/>
    <property type="match status" value="1"/>
</dbReference>
<reference evidence="7" key="1">
    <citation type="submission" date="2022-05" db="EMBL/GenBank/DDBJ databases">
        <authorList>
            <person name="Tuo L."/>
        </authorList>
    </citation>
    <scope>NUCLEOTIDE SEQUENCE</scope>
    <source>
        <strain evidence="7">BSK12Z-4</strain>
    </source>
</reference>
<proteinExistence type="predicted"/>
<evidence type="ECO:0000256" key="1">
    <source>
        <dbReference type="ARBA" id="ARBA00004141"/>
    </source>
</evidence>
<evidence type="ECO:0000313" key="7">
    <source>
        <dbReference type="EMBL" id="MCM0621066.1"/>
    </source>
</evidence>
<dbReference type="PANTHER" id="PTHR42770:SF7">
    <property type="entry name" value="MEMBRANE PROTEIN"/>
    <property type="match status" value="1"/>
</dbReference>
<feature type="transmembrane region" description="Helical" evidence="5">
    <location>
        <begin position="413"/>
        <end position="430"/>
    </location>
</feature>
<comment type="subcellular location">
    <subcellularLocation>
        <location evidence="1">Membrane</location>
        <topology evidence="1">Multi-pass membrane protein</topology>
    </subcellularLocation>
</comment>
<dbReference type="InterPro" id="IPR050367">
    <property type="entry name" value="APC_superfamily"/>
</dbReference>
<organism evidence="7 8">
    <name type="scientific">Nocardioides bruguierae</name>
    <dbReference type="NCBI Taxonomy" id="2945102"/>
    <lineage>
        <taxon>Bacteria</taxon>
        <taxon>Bacillati</taxon>
        <taxon>Actinomycetota</taxon>
        <taxon>Actinomycetes</taxon>
        <taxon>Propionibacteriales</taxon>
        <taxon>Nocardioidaceae</taxon>
        <taxon>Nocardioides</taxon>
    </lineage>
</organism>
<dbReference type="Gene3D" id="1.20.1740.10">
    <property type="entry name" value="Amino acid/polyamine transporter I"/>
    <property type="match status" value="1"/>
</dbReference>
<keyword evidence="2 5" id="KW-0812">Transmembrane</keyword>
<feature type="transmembrane region" description="Helical" evidence="5">
    <location>
        <begin position="151"/>
        <end position="169"/>
    </location>
</feature>
<dbReference type="EMBL" id="JAMOIL010000013">
    <property type="protein sequence ID" value="MCM0621066.1"/>
    <property type="molecule type" value="Genomic_DNA"/>
</dbReference>
<feature type="transmembrane region" description="Helical" evidence="5">
    <location>
        <begin position="252"/>
        <end position="278"/>
    </location>
</feature>
<name>A0A9X2IEQ4_9ACTN</name>
<dbReference type="GO" id="GO:0055085">
    <property type="term" value="P:transmembrane transport"/>
    <property type="evidence" value="ECO:0007669"/>
    <property type="project" value="InterPro"/>
</dbReference>
<evidence type="ECO:0000313" key="8">
    <source>
        <dbReference type="Proteomes" id="UP001139485"/>
    </source>
</evidence>
<evidence type="ECO:0000256" key="4">
    <source>
        <dbReference type="ARBA" id="ARBA00023136"/>
    </source>
</evidence>
<keyword evidence="8" id="KW-1185">Reference proteome</keyword>
<dbReference type="InterPro" id="IPR004841">
    <property type="entry name" value="AA-permease/SLC12A_dom"/>
</dbReference>
<comment type="caution">
    <text evidence="7">The sequence shown here is derived from an EMBL/GenBank/DDBJ whole genome shotgun (WGS) entry which is preliminary data.</text>
</comment>
<evidence type="ECO:0000259" key="6">
    <source>
        <dbReference type="Pfam" id="PF00324"/>
    </source>
</evidence>
<evidence type="ECO:0000256" key="2">
    <source>
        <dbReference type="ARBA" id="ARBA00022692"/>
    </source>
</evidence>
<feature type="transmembrane region" description="Helical" evidence="5">
    <location>
        <begin position="101"/>
        <end position="131"/>
    </location>
</feature>
<dbReference type="Pfam" id="PF00324">
    <property type="entry name" value="AA_permease"/>
    <property type="match status" value="1"/>
</dbReference>
<dbReference type="Proteomes" id="UP001139485">
    <property type="component" value="Unassembled WGS sequence"/>
</dbReference>
<dbReference type="PANTHER" id="PTHR42770">
    <property type="entry name" value="AMINO ACID TRANSPORTER-RELATED"/>
    <property type="match status" value="1"/>
</dbReference>
<dbReference type="GO" id="GO:0016020">
    <property type="term" value="C:membrane"/>
    <property type="evidence" value="ECO:0007669"/>
    <property type="project" value="UniProtKB-SubCell"/>
</dbReference>
<dbReference type="AlphaFoldDB" id="A0A9X2IEQ4"/>
<feature type="transmembrane region" description="Helical" evidence="5">
    <location>
        <begin position="55"/>
        <end position="80"/>
    </location>
</feature>